<comment type="catalytic activity">
    <reaction evidence="8">
        <text>L-lysyl-[protein] + S-adenosyl-L-methionine = N(6)-methyl-L-lysyl-[protein] + S-adenosyl-L-homocysteine + H(+)</text>
        <dbReference type="Rhea" id="RHEA:51736"/>
        <dbReference type="Rhea" id="RHEA-COMP:9752"/>
        <dbReference type="Rhea" id="RHEA-COMP:13053"/>
        <dbReference type="ChEBI" id="CHEBI:15378"/>
        <dbReference type="ChEBI" id="CHEBI:29969"/>
        <dbReference type="ChEBI" id="CHEBI:57856"/>
        <dbReference type="ChEBI" id="CHEBI:59789"/>
        <dbReference type="ChEBI" id="CHEBI:61929"/>
    </reaction>
</comment>
<organism evidence="10">
    <name type="scientific">Schistocephalus solidus</name>
    <name type="common">Tapeworm</name>
    <dbReference type="NCBI Taxonomy" id="70667"/>
    <lineage>
        <taxon>Eukaryota</taxon>
        <taxon>Metazoa</taxon>
        <taxon>Spiralia</taxon>
        <taxon>Lophotrochozoa</taxon>
        <taxon>Platyhelminthes</taxon>
        <taxon>Cestoda</taxon>
        <taxon>Eucestoda</taxon>
        <taxon>Diphyllobothriidea</taxon>
        <taxon>Diphyllobothriidae</taxon>
        <taxon>Schistocephalus</taxon>
    </lineage>
</organism>
<keyword evidence="6" id="KW-0949">S-adenosyl-L-methionine</keyword>
<evidence type="ECO:0000256" key="7">
    <source>
        <dbReference type="ARBA" id="ARBA00023242"/>
    </source>
</evidence>
<dbReference type="Pfam" id="PF00856">
    <property type="entry name" value="SET"/>
    <property type="match status" value="1"/>
</dbReference>
<dbReference type="InterPro" id="IPR052097">
    <property type="entry name" value="SET-MYND_domain_protein"/>
</dbReference>
<name>A0A0X3NZ69_SCHSO</name>
<sequence length="289" mass="31922">MLRRLQCNAHAVTEVGFARSCERATPRLGGLGGAVCAFGQNRVAGGLYPEVSLINHACEPNVSYQFHKGFLIIRCTRDLAEGDEVCACYGPHYLHNPSTEDRRRALKEQYFFVCQCRHCLLGEPPQLSASQSERWLGLVEKLNGEHSVRRIGGLIDKLRALSRGIILFPEGLTFGSVLDSTGQRLLFEAGSTDDASVKLGLRLLYESMAWVRDRFGPTSTEYAWELGKLASLGDVGDLFEASDFNLPSTTTQAREVFRAIMVLHYGEEEAERILSPLLDECGHPSASAL</sequence>
<dbReference type="GO" id="GO:0008168">
    <property type="term" value="F:methyltransferase activity"/>
    <property type="evidence" value="ECO:0007669"/>
    <property type="project" value="UniProtKB-KW"/>
</dbReference>
<evidence type="ECO:0000313" key="10">
    <source>
        <dbReference type="EMBL" id="JAP44410.1"/>
    </source>
</evidence>
<proteinExistence type="predicted"/>
<dbReference type="CDD" id="cd10536">
    <property type="entry name" value="SET_SMYD4"/>
    <property type="match status" value="1"/>
</dbReference>
<protein>
    <submittedName>
        <fullName evidence="10">SET and MYND domain-containing protein 4</fullName>
    </submittedName>
</protein>
<reference evidence="10" key="1">
    <citation type="submission" date="2016-01" db="EMBL/GenBank/DDBJ databases">
        <title>Reference transcriptome for the parasite Schistocephalus solidus: insights into the molecular evolution of parasitism.</title>
        <authorList>
            <person name="Hebert F.O."/>
            <person name="Grambauer S."/>
            <person name="Barber I."/>
            <person name="Landry C.R."/>
            <person name="Aubin-Horth N."/>
        </authorList>
    </citation>
    <scope>NUCLEOTIDE SEQUENCE</scope>
</reference>
<dbReference type="InterPro" id="IPR046341">
    <property type="entry name" value="SET_dom_sf"/>
</dbReference>
<dbReference type="SUPFAM" id="SSF82199">
    <property type="entry name" value="SET domain"/>
    <property type="match status" value="1"/>
</dbReference>
<evidence type="ECO:0000259" key="9">
    <source>
        <dbReference type="Pfam" id="PF00856"/>
    </source>
</evidence>
<dbReference type="Gene3D" id="1.25.40.10">
    <property type="entry name" value="Tetratricopeptide repeat domain"/>
    <property type="match status" value="1"/>
</dbReference>
<keyword evidence="4" id="KW-0489">Methyltransferase</keyword>
<dbReference type="GO" id="GO:0005737">
    <property type="term" value="C:cytoplasm"/>
    <property type="evidence" value="ECO:0007669"/>
    <property type="project" value="UniProtKB-SubCell"/>
</dbReference>
<keyword evidence="3" id="KW-0963">Cytoplasm</keyword>
<evidence type="ECO:0000256" key="4">
    <source>
        <dbReference type="ARBA" id="ARBA00022603"/>
    </source>
</evidence>
<dbReference type="Gene3D" id="2.170.270.10">
    <property type="entry name" value="SET domain"/>
    <property type="match status" value="1"/>
</dbReference>
<dbReference type="AlphaFoldDB" id="A0A0X3NZ69"/>
<dbReference type="EMBL" id="GEEE01018815">
    <property type="protein sequence ID" value="JAP44410.1"/>
    <property type="molecule type" value="Transcribed_RNA"/>
</dbReference>
<keyword evidence="7" id="KW-0539">Nucleus</keyword>
<dbReference type="InterPro" id="IPR001214">
    <property type="entry name" value="SET_dom"/>
</dbReference>
<evidence type="ECO:0000256" key="3">
    <source>
        <dbReference type="ARBA" id="ARBA00022490"/>
    </source>
</evidence>
<evidence type="ECO:0000256" key="1">
    <source>
        <dbReference type="ARBA" id="ARBA00004123"/>
    </source>
</evidence>
<dbReference type="InterPro" id="IPR044421">
    <property type="entry name" value="SMYD4_SET"/>
</dbReference>
<evidence type="ECO:0000256" key="2">
    <source>
        <dbReference type="ARBA" id="ARBA00004496"/>
    </source>
</evidence>
<dbReference type="GO" id="GO:0032259">
    <property type="term" value="P:methylation"/>
    <property type="evidence" value="ECO:0007669"/>
    <property type="project" value="UniProtKB-KW"/>
</dbReference>
<dbReference type="PANTHER" id="PTHR46165:SF2">
    <property type="entry name" value="SET AND MYND DOMAIN-CONTAINING PROTEIN 4"/>
    <property type="match status" value="1"/>
</dbReference>
<dbReference type="PANTHER" id="PTHR46165">
    <property type="entry name" value="SET AND MYND DOMAIN-CONTAINING PROTEIN 4"/>
    <property type="match status" value="1"/>
</dbReference>
<dbReference type="GO" id="GO:0005634">
    <property type="term" value="C:nucleus"/>
    <property type="evidence" value="ECO:0007669"/>
    <property type="project" value="UniProtKB-SubCell"/>
</dbReference>
<gene>
    <name evidence="10" type="primary">SMYD4</name>
    <name evidence="10" type="ORF">TR88098</name>
</gene>
<dbReference type="GO" id="GO:0042826">
    <property type="term" value="F:histone deacetylase binding"/>
    <property type="evidence" value="ECO:0007669"/>
    <property type="project" value="TreeGrafter"/>
</dbReference>
<comment type="subcellular location">
    <subcellularLocation>
        <location evidence="2">Cytoplasm</location>
    </subcellularLocation>
    <subcellularLocation>
        <location evidence="1">Nucleus</location>
    </subcellularLocation>
</comment>
<feature type="domain" description="SET" evidence="9">
    <location>
        <begin position="52"/>
        <end position="90"/>
    </location>
</feature>
<accession>A0A0X3NZ69</accession>
<evidence type="ECO:0000256" key="8">
    <source>
        <dbReference type="ARBA" id="ARBA00048985"/>
    </source>
</evidence>
<evidence type="ECO:0000256" key="5">
    <source>
        <dbReference type="ARBA" id="ARBA00022679"/>
    </source>
</evidence>
<keyword evidence="5" id="KW-0808">Transferase</keyword>
<evidence type="ECO:0000256" key="6">
    <source>
        <dbReference type="ARBA" id="ARBA00022691"/>
    </source>
</evidence>
<dbReference type="InterPro" id="IPR011990">
    <property type="entry name" value="TPR-like_helical_dom_sf"/>
</dbReference>